<reference evidence="5" key="1">
    <citation type="submission" date="2019-07" db="EMBL/GenBank/DDBJ databases">
        <title>Genomic Encyclopedia of Type Strains, Phase IV (KMG-IV): sequencing the most valuable type-strain genomes for metagenomic binning, comparative biology and taxonomic classification.</title>
        <authorList>
            <person name="Goeker M."/>
        </authorList>
    </citation>
    <scope>NUCLEOTIDE SEQUENCE</scope>
    <source>
        <strain evidence="5">DSM 44596</strain>
    </source>
</reference>
<dbReference type="Gene3D" id="3.30.479.30">
    <property type="entry name" value="Band 7 domain"/>
    <property type="match status" value="1"/>
</dbReference>
<keyword evidence="5" id="KW-0378">Hydrolase</keyword>
<accession>A0A652YSE2</accession>
<feature type="region of interest" description="Disordered" evidence="2">
    <location>
        <begin position="247"/>
        <end position="285"/>
    </location>
</feature>
<dbReference type="Pfam" id="PF01145">
    <property type="entry name" value="Band_7"/>
    <property type="match status" value="1"/>
</dbReference>
<dbReference type="GO" id="GO:0006508">
    <property type="term" value="P:proteolysis"/>
    <property type="evidence" value="ECO:0007669"/>
    <property type="project" value="UniProtKB-KW"/>
</dbReference>
<dbReference type="SMART" id="SM00244">
    <property type="entry name" value="PHB"/>
    <property type="match status" value="1"/>
</dbReference>
<dbReference type="AlphaFoldDB" id="A0A652YSE2"/>
<dbReference type="Gene3D" id="6.10.250.2090">
    <property type="match status" value="1"/>
</dbReference>
<dbReference type="InterPro" id="IPR001972">
    <property type="entry name" value="Stomatin_HflK_fam"/>
</dbReference>
<comment type="caution">
    <text evidence="5">The sequence shown here is derived from an EMBL/GenBank/DDBJ whole genome shotgun (WGS) entry which is preliminary data.</text>
</comment>
<keyword evidence="3" id="KW-1133">Transmembrane helix</keyword>
<comment type="similarity">
    <text evidence="1">Belongs to the band 7/mec-2 family.</text>
</comment>
<dbReference type="CDD" id="cd08826">
    <property type="entry name" value="SPFH_eoslipins_u1"/>
    <property type="match status" value="1"/>
</dbReference>
<evidence type="ECO:0000256" key="1">
    <source>
        <dbReference type="ARBA" id="ARBA00008164"/>
    </source>
</evidence>
<dbReference type="PANTHER" id="PTHR10264">
    <property type="entry name" value="BAND 7 PROTEIN-RELATED"/>
    <property type="match status" value="1"/>
</dbReference>
<dbReference type="InterPro" id="IPR001107">
    <property type="entry name" value="Band_7"/>
</dbReference>
<dbReference type="EMBL" id="VNIQ01000003">
    <property type="protein sequence ID" value="TYQ05245.1"/>
    <property type="molecule type" value="Genomic_DNA"/>
</dbReference>
<protein>
    <submittedName>
        <fullName evidence="5">Regulator of protease activity HflC (Stomatin/prohibitin superfamily)</fullName>
    </submittedName>
</protein>
<evidence type="ECO:0000259" key="4">
    <source>
        <dbReference type="SMART" id="SM00244"/>
    </source>
</evidence>
<dbReference type="PANTHER" id="PTHR10264:SF19">
    <property type="entry name" value="AT06885P-RELATED"/>
    <property type="match status" value="1"/>
</dbReference>
<evidence type="ECO:0000313" key="5">
    <source>
        <dbReference type="EMBL" id="TYQ05245.1"/>
    </source>
</evidence>
<feature type="domain" description="Band 7" evidence="4">
    <location>
        <begin position="21"/>
        <end position="178"/>
    </location>
</feature>
<dbReference type="PRINTS" id="PR00721">
    <property type="entry name" value="STOMATIN"/>
</dbReference>
<gene>
    <name evidence="5" type="ORF">FNL38_103596</name>
</gene>
<evidence type="ECO:0000256" key="2">
    <source>
        <dbReference type="SAM" id="MobiDB-lite"/>
    </source>
</evidence>
<proteinExistence type="inferred from homology"/>
<dbReference type="InterPro" id="IPR043202">
    <property type="entry name" value="Band-7_stomatin-like"/>
</dbReference>
<dbReference type="GO" id="GO:0008233">
    <property type="term" value="F:peptidase activity"/>
    <property type="evidence" value="ECO:0007669"/>
    <property type="project" value="UniProtKB-KW"/>
</dbReference>
<dbReference type="GO" id="GO:0098552">
    <property type="term" value="C:side of membrane"/>
    <property type="evidence" value="ECO:0007669"/>
    <property type="project" value="UniProtKB-ARBA"/>
</dbReference>
<evidence type="ECO:0000256" key="3">
    <source>
        <dbReference type="SAM" id="Phobius"/>
    </source>
</evidence>
<organism evidence="5">
    <name type="scientific">Nocardia globerula</name>
    <dbReference type="NCBI Taxonomy" id="1818"/>
    <lineage>
        <taxon>Bacteria</taxon>
        <taxon>Bacillati</taxon>
        <taxon>Actinomycetota</taxon>
        <taxon>Actinomycetes</taxon>
        <taxon>Mycobacteriales</taxon>
        <taxon>Nocardiaceae</taxon>
        <taxon>Nocardia</taxon>
    </lineage>
</organism>
<feature type="transmembrane region" description="Helical" evidence="3">
    <location>
        <begin position="37"/>
        <end position="55"/>
    </location>
</feature>
<keyword evidence="5" id="KW-0645">Protease</keyword>
<name>A0A652YSE2_NOCGL</name>
<dbReference type="SUPFAM" id="SSF117892">
    <property type="entry name" value="Band 7/SPFH domain"/>
    <property type="match status" value="1"/>
</dbReference>
<dbReference type="InterPro" id="IPR036013">
    <property type="entry name" value="Band_7/SPFH_dom_sf"/>
</dbReference>
<sequence length="285" mass="31476">MTTILISLCIVVLLLVTLVGMSIRVLREYERAVVFRLGRLIALKGPGLVILIPAIDRMERVGLRTVTLKIPVQEVITRDNVPAKVTAVTYFRVVDADRAIVEVEDFLAATSQIAQTTLRSILGKADLDALLSERERLNEDLQKVIDQQTEPWGVKVTTVEIKDVEIPANMQRAIARQAEAERERRAKIINAQAEFQASATLADAADVISRNPTTLQLRYLQTLHAIGAENNSTVVFPLPLDLVRPFLGNRGEDKQDESGSATPVTSEPRPNGLDIRPPLSPPIPR</sequence>
<keyword evidence="3" id="KW-0812">Transmembrane</keyword>
<dbReference type="GO" id="GO:0005886">
    <property type="term" value="C:plasma membrane"/>
    <property type="evidence" value="ECO:0007669"/>
    <property type="project" value="InterPro"/>
</dbReference>
<keyword evidence="3" id="KW-0472">Membrane</keyword>
<dbReference type="FunFam" id="3.30.479.30:FF:000004">
    <property type="entry name" value="Putative membrane protease family, stomatin"/>
    <property type="match status" value="1"/>
</dbReference>